<protein>
    <recommendedName>
        <fullName evidence="3 4">Dephospho-CoA kinase</fullName>
        <ecNumber evidence="3 4">2.7.1.24</ecNumber>
    </recommendedName>
    <alternativeName>
        <fullName evidence="3">Dephosphocoenzyme A kinase</fullName>
    </alternativeName>
</protein>
<dbReference type="OrthoDB" id="9812943at2"/>
<evidence type="ECO:0000313" key="5">
    <source>
        <dbReference type="EMBL" id="BBM35735.1"/>
    </source>
</evidence>
<organism evidence="5 6">
    <name type="scientific">Pseudoleptotrichia goodfellowii</name>
    <dbReference type="NCBI Taxonomy" id="157692"/>
    <lineage>
        <taxon>Bacteria</taxon>
        <taxon>Fusobacteriati</taxon>
        <taxon>Fusobacteriota</taxon>
        <taxon>Fusobacteriia</taxon>
        <taxon>Fusobacteriales</taxon>
        <taxon>Leptotrichiaceae</taxon>
        <taxon>Pseudoleptotrichia</taxon>
    </lineage>
</organism>
<proteinExistence type="inferred from homology"/>
<comment type="subcellular location">
    <subcellularLocation>
        <location evidence="3">Cytoplasm</location>
    </subcellularLocation>
</comment>
<feature type="binding site" evidence="3">
    <location>
        <begin position="10"/>
        <end position="15"/>
    </location>
    <ligand>
        <name>ATP</name>
        <dbReference type="ChEBI" id="CHEBI:30616"/>
    </ligand>
</feature>
<dbReference type="AlphaFoldDB" id="A0A510JC17"/>
<dbReference type="GO" id="GO:0004140">
    <property type="term" value="F:dephospho-CoA kinase activity"/>
    <property type="evidence" value="ECO:0007669"/>
    <property type="project" value="UniProtKB-UniRule"/>
</dbReference>
<keyword evidence="3" id="KW-0963">Cytoplasm</keyword>
<dbReference type="STRING" id="714315.GCA_000516535_00664"/>
<dbReference type="PANTHER" id="PTHR10695">
    <property type="entry name" value="DEPHOSPHO-COA KINASE-RELATED"/>
    <property type="match status" value="1"/>
</dbReference>
<dbReference type="GO" id="GO:0005737">
    <property type="term" value="C:cytoplasm"/>
    <property type="evidence" value="ECO:0007669"/>
    <property type="project" value="UniProtKB-SubCell"/>
</dbReference>
<evidence type="ECO:0000256" key="3">
    <source>
        <dbReference type="HAMAP-Rule" id="MF_00376"/>
    </source>
</evidence>
<dbReference type="RefSeq" id="WP_026737236.1">
    <property type="nucleotide sequence ID" value="NZ_AP019822.1"/>
</dbReference>
<dbReference type="EMBL" id="AP019822">
    <property type="protein sequence ID" value="BBM35735.1"/>
    <property type="molecule type" value="Genomic_DNA"/>
</dbReference>
<comment type="pathway">
    <text evidence="3">Cofactor biosynthesis; coenzyme A biosynthesis; CoA from (R)-pantothenate: step 5/5.</text>
</comment>
<dbReference type="PANTHER" id="PTHR10695:SF46">
    <property type="entry name" value="BIFUNCTIONAL COENZYME A SYNTHASE-RELATED"/>
    <property type="match status" value="1"/>
</dbReference>
<evidence type="ECO:0000256" key="1">
    <source>
        <dbReference type="ARBA" id="ARBA00022741"/>
    </source>
</evidence>
<dbReference type="GO" id="GO:0005524">
    <property type="term" value="F:ATP binding"/>
    <property type="evidence" value="ECO:0007669"/>
    <property type="project" value="UniProtKB-UniRule"/>
</dbReference>
<dbReference type="InterPro" id="IPR027417">
    <property type="entry name" value="P-loop_NTPase"/>
</dbReference>
<dbReference type="GO" id="GO:0015937">
    <property type="term" value="P:coenzyme A biosynthetic process"/>
    <property type="evidence" value="ECO:0007669"/>
    <property type="project" value="UniProtKB-UniRule"/>
</dbReference>
<evidence type="ECO:0000256" key="2">
    <source>
        <dbReference type="ARBA" id="ARBA00022840"/>
    </source>
</evidence>
<comment type="function">
    <text evidence="3">Catalyzes the phosphorylation of the 3'-hydroxyl group of dephosphocoenzyme A to form coenzyme A.</text>
</comment>
<sequence length="207" mass="23931">MIIGLTGGIGTGKSTVSNIFRQKGIPVVDADIIAREVIDYPEVVNMIVENFGSEILEEETEQEKGQNKFKKKKISRNKLGQIVFKDEKKVGILNSIMHPLIIKVMKEQTEKLKKDNKIIVADVPLLFEIHLEKEFDITVLVYADKETQIKRIMKRDKRTLEQAEDIINSQMDIEEKKKKSNYIIYNNGDFEKLTEKTEKFLKSLKNM</sequence>
<dbReference type="InterPro" id="IPR001977">
    <property type="entry name" value="Depp_CoAkinase"/>
</dbReference>
<dbReference type="Gene3D" id="3.40.50.300">
    <property type="entry name" value="P-loop containing nucleotide triphosphate hydrolases"/>
    <property type="match status" value="1"/>
</dbReference>
<dbReference type="HAMAP" id="MF_00376">
    <property type="entry name" value="Dephospho_CoA_kinase"/>
    <property type="match status" value="1"/>
</dbReference>
<dbReference type="Proteomes" id="UP000321606">
    <property type="component" value="Chromosome"/>
</dbReference>
<dbReference type="SUPFAM" id="SSF52540">
    <property type="entry name" value="P-loop containing nucleoside triphosphate hydrolases"/>
    <property type="match status" value="1"/>
</dbReference>
<reference evidence="5 6" key="1">
    <citation type="submission" date="2019-07" db="EMBL/GenBank/DDBJ databases">
        <title>Complete Genome Sequence of Leptotrichia goodfellowii Strain JCM 16774.</title>
        <authorList>
            <person name="Watanabe S."/>
            <person name="Cui L."/>
        </authorList>
    </citation>
    <scope>NUCLEOTIDE SEQUENCE [LARGE SCALE GENOMIC DNA]</scope>
    <source>
        <strain evidence="5 6">JCM16774</strain>
    </source>
</reference>
<evidence type="ECO:0000256" key="4">
    <source>
        <dbReference type="NCBIfam" id="TIGR00152"/>
    </source>
</evidence>
<keyword evidence="2 3" id="KW-0067">ATP-binding</keyword>
<keyword evidence="3 5" id="KW-0418">Kinase</keyword>
<comment type="catalytic activity">
    <reaction evidence="3">
        <text>3'-dephospho-CoA + ATP = ADP + CoA + H(+)</text>
        <dbReference type="Rhea" id="RHEA:18245"/>
        <dbReference type="ChEBI" id="CHEBI:15378"/>
        <dbReference type="ChEBI" id="CHEBI:30616"/>
        <dbReference type="ChEBI" id="CHEBI:57287"/>
        <dbReference type="ChEBI" id="CHEBI:57328"/>
        <dbReference type="ChEBI" id="CHEBI:456216"/>
        <dbReference type="EC" id="2.7.1.24"/>
    </reaction>
</comment>
<comment type="similarity">
    <text evidence="3">Belongs to the CoaE family.</text>
</comment>
<keyword evidence="3" id="KW-0173">Coenzyme A biosynthesis</keyword>
<evidence type="ECO:0000313" key="6">
    <source>
        <dbReference type="Proteomes" id="UP000321606"/>
    </source>
</evidence>
<keyword evidence="3" id="KW-0808">Transferase</keyword>
<dbReference type="CDD" id="cd02022">
    <property type="entry name" value="DPCK"/>
    <property type="match status" value="1"/>
</dbReference>
<gene>
    <name evidence="3 5" type="primary">coaE</name>
    <name evidence="5" type="ORF">JCM16774_0665</name>
</gene>
<accession>A0A510JC17</accession>
<name>A0A510JC17_9FUSO</name>
<dbReference type="NCBIfam" id="TIGR00152">
    <property type="entry name" value="dephospho-CoA kinase"/>
    <property type="match status" value="1"/>
</dbReference>
<dbReference type="Pfam" id="PF01121">
    <property type="entry name" value="CoaE"/>
    <property type="match status" value="1"/>
</dbReference>
<dbReference type="KEGG" id="lgo:JCM16774_0665"/>
<dbReference type="PROSITE" id="PS51219">
    <property type="entry name" value="DPCK"/>
    <property type="match status" value="1"/>
</dbReference>
<dbReference type="UniPathway" id="UPA00241">
    <property type="reaction ID" value="UER00356"/>
</dbReference>
<dbReference type="EC" id="2.7.1.24" evidence="3 4"/>
<keyword evidence="1 3" id="KW-0547">Nucleotide-binding</keyword>